<dbReference type="GeneID" id="35590530"/>
<dbReference type="InterPro" id="IPR009078">
    <property type="entry name" value="Ferritin-like_SF"/>
</dbReference>
<feature type="region of interest" description="Disordered" evidence="1">
    <location>
        <begin position="51"/>
        <end position="77"/>
    </location>
</feature>
<dbReference type="PROSITE" id="PS51318">
    <property type="entry name" value="TAT"/>
    <property type="match status" value="1"/>
</dbReference>
<evidence type="ECO:0000313" key="2">
    <source>
        <dbReference type="EMBL" id="AUV80331.1"/>
    </source>
</evidence>
<evidence type="ECO:0008006" key="4">
    <source>
        <dbReference type="Google" id="ProtNLM"/>
    </source>
</evidence>
<dbReference type="Gene3D" id="1.20.1260.10">
    <property type="match status" value="1"/>
</dbReference>
<gene>
    <name evidence="2" type="ORF">C2R22_00535</name>
</gene>
<sequence>MTDDESPTDDPQSSPEFARVIARVRDQLTSRRGFLAGSAALGAGALSASGLASADEHEGESGNGRGSGMGEENPFSQAGTDVDVLNYALTLEHLENAFYRDAILSRETVMSAEPLQRFPEELLNEVYDNIQLIGEHESTHVDVLTTAIRTLGGEPVQAAEYDFGVPRNSEMGPMQFLSTAQALENTGVMAYAGALDLIESPDLQTAAATVATVEARHASYLNLLNGGVPFPDAFDEAQSMDEILDVAGQFIVE</sequence>
<dbReference type="RefSeq" id="WP_103423839.1">
    <property type="nucleotide sequence ID" value="NZ_CP026309.1"/>
</dbReference>
<dbReference type="OrthoDB" id="201781at2157"/>
<keyword evidence="3" id="KW-1185">Reference proteome</keyword>
<dbReference type="InterPro" id="IPR006311">
    <property type="entry name" value="TAT_signal"/>
</dbReference>
<dbReference type="EMBL" id="CP026309">
    <property type="protein sequence ID" value="AUV80331.1"/>
    <property type="molecule type" value="Genomic_DNA"/>
</dbReference>
<dbReference type="KEGG" id="srub:C2R22_00535"/>
<name>A0A2I8VEJ9_9EURY</name>
<evidence type="ECO:0000313" key="3">
    <source>
        <dbReference type="Proteomes" id="UP000236584"/>
    </source>
</evidence>
<accession>A0A2I8VEJ9</accession>
<protein>
    <recommendedName>
        <fullName evidence="4">Ferritin-like domain-containing protein</fullName>
    </recommendedName>
</protein>
<organism evidence="2 3">
    <name type="scientific">Salinigranum rubrum</name>
    <dbReference type="NCBI Taxonomy" id="755307"/>
    <lineage>
        <taxon>Archaea</taxon>
        <taxon>Methanobacteriati</taxon>
        <taxon>Methanobacteriota</taxon>
        <taxon>Stenosarchaea group</taxon>
        <taxon>Halobacteria</taxon>
        <taxon>Halobacteriales</taxon>
        <taxon>Haloferacaceae</taxon>
        <taxon>Salinigranum</taxon>
    </lineage>
</organism>
<reference evidence="2 3" key="1">
    <citation type="submission" date="2018-01" db="EMBL/GenBank/DDBJ databases">
        <title>Complete genome sequence of Salinigranum rubrum GX10T, an extremely halophilic archaeon isolated from a marine solar saltern.</title>
        <authorList>
            <person name="Han S."/>
        </authorList>
    </citation>
    <scope>NUCLEOTIDE SEQUENCE [LARGE SCALE GENOMIC DNA]</scope>
    <source>
        <strain evidence="2 3">GX10</strain>
    </source>
</reference>
<dbReference type="InterPro" id="IPR012347">
    <property type="entry name" value="Ferritin-like"/>
</dbReference>
<evidence type="ECO:0000256" key="1">
    <source>
        <dbReference type="SAM" id="MobiDB-lite"/>
    </source>
</evidence>
<dbReference type="Proteomes" id="UP000236584">
    <property type="component" value="Chromosome"/>
</dbReference>
<dbReference type="SUPFAM" id="SSF47240">
    <property type="entry name" value="Ferritin-like"/>
    <property type="match status" value="1"/>
</dbReference>
<dbReference type="Pfam" id="PF13668">
    <property type="entry name" value="Ferritin_2"/>
    <property type="match status" value="1"/>
</dbReference>
<dbReference type="AlphaFoldDB" id="A0A2I8VEJ9"/>
<proteinExistence type="predicted"/>